<comment type="caution">
    <text evidence="2">The sequence shown here is derived from an EMBL/GenBank/DDBJ whole genome shotgun (WGS) entry which is preliminary data.</text>
</comment>
<dbReference type="InterPro" id="IPR001853">
    <property type="entry name" value="DSBA-like_thioredoxin_dom"/>
</dbReference>
<evidence type="ECO:0000259" key="1">
    <source>
        <dbReference type="Pfam" id="PF01323"/>
    </source>
</evidence>
<sequence>MTHFNIKIVSDTVCPWCYIGKKRLDRAIDLYRKVYPGGKDDTFTVSWSPFYLDPTSPKVGIPLRERMAQRFGPDVYVAMQQRLALIGREDGISFGLDSRIGNTRDSHRLIQLGKTKGNDVENRVVSELFTMYFEGNGDITSHDHLIAAAEKAGIEKGEAREWLETDKGGKEVDAEVEQAYAKGIHGVPNFTINGKYVVDGAQDPQAFLEQFAKVKEGQSETPEANGAACTVGGQC</sequence>
<protein>
    <recommendedName>
        <fullName evidence="1">DSBA-like thioredoxin domain-containing protein</fullName>
    </recommendedName>
</protein>
<accession>A0ABY0H3X0</accession>
<dbReference type="PANTHER" id="PTHR13887">
    <property type="entry name" value="GLUTATHIONE S-TRANSFERASE KAPPA"/>
    <property type="match status" value="1"/>
</dbReference>
<dbReference type="PANTHER" id="PTHR13887:SF41">
    <property type="entry name" value="THIOREDOXIN SUPERFAMILY PROTEIN"/>
    <property type="match status" value="1"/>
</dbReference>
<dbReference type="CDD" id="cd03024">
    <property type="entry name" value="DsbA_FrnE"/>
    <property type="match status" value="1"/>
</dbReference>
<gene>
    <name evidence="2" type="ORF">DL762_006114</name>
</gene>
<name>A0ABY0H3X0_9PEZI</name>
<evidence type="ECO:0000313" key="3">
    <source>
        <dbReference type="Proteomes" id="UP000294003"/>
    </source>
</evidence>
<dbReference type="Proteomes" id="UP000294003">
    <property type="component" value="Unassembled WGS sequence"/>
</dbReference>
<evidence type="ECO:0000313" key="2">
    <source>
        <dbReference type="EMBL" id="RYO83471.1"/>
    </source>
</evidence>
<keyword evidence="3" id="KW-1185">Reference proteome</keyword>
<dbReference type="Gene3D" id="3.40.30.10">
    <property type="entry name" value="Glutaredoxin"/>
    <property type="match status" value="1"/>
</dbReference>
<feature type="domain" description="DSBA-like thioredoxin" evidence="1">
    <location>
        <begin position="6"/>
        <end position="211"/>
    </location>
</feature>
<dbReference type="Pfam" id="PF01323">
    <property type="entry name" value="DSBA"/>
    <property type="match status" value="1"/>
</dbReference>
<organism evidence="2 3">
    <name type="scientific">Monosporascus cannonballus</name>
    <dbReference type="NCBI Taxonomy" id="155416"/>
    <lineage>
        <taxon>Eukaryota</taxon>
        <taxon>Fungi</taxon>
        <taxon>Dikarya</taxon>
        <taxon>Ascomycota</taxon>
        <taxon>Pezizomycotina</taxon>
        <taxon>Sordariomycetes</taxon>
        <taxon>Xylariomycetidae</taxon>
        <taxon>Xylariales</taxon>
        <taxon>Xylariales incertae sedis</taxon>
        <taxon>Monosporascus</taxon>
    </lineage>
</organism>
<dbReference type="EMBL" id="QJNS01000187">
    <property type="protein sequence ID" value="RYO83471.1"/>
    <property type="molecule type" value="Genomic_DNA"/>
</dbReference>
<reference evidence="2 3" key="1">
    <citation type="submission" date="2018-06" db="EMBL/GenBank/DDBJ databases">
        <title>Complete Genomes of Monosporascus.</title>
        <authorList>
            <person name="Robinson A.J."/>
            <person name="Natvig D.O."/>
        </authorList>
    </citation>
    <scope>NUCLEOTIDE SEQUENCE [LARGE SCALE GENOMIC DNA]</scope>
    <source>
        <strain evidence="2 3">CBS 609.92</strain>
    </source>
</reference>
<dbReference type="SUPFAM" id="SSF52833">
    <property type="entry name" value="Thioredoxin-like"/>
    <property type="match status" value="1"/>
</dbReference>
<proteinExistence type="predicted"/>
<dbReference type="InterPro" id="IPR036249">
    <property type="entry name" value="Thioredoxin-like_sf"/>
</dbReference>